<dbReference type="EMBL" id="QYUK01000011">
    <property type="protein sequence ID" value="RJF87851.1"/>
    <property type="molecule type" value="Genomic_DNA"/>
</dbReference>
<dbReference type="OrthoDB" id="9802256at2"/>
<evidence type="ECO:0000313" key="2">
    <source>
        <dbReference type="Proteomes" id="UP000284605"/>
    </source>
</evidence>
<keyword evidence="2" id="KW-1185">Reference proteome</keyword>
<dbReference type="AlphaFoldDB" id="A0A418WCT9"/>
<dbReference type="Proteomes" id="UP000284605">
    <property type="component" value="Unassembled WGS sequence"/>
</dbReference>
<accession>A0A418WCT9</accession>
<dbReference type="Pfam" id="PF07040">
    <property type="entry name" value="DUF1326"/>
    <property type="match status" value="1"/>
</dbReference>
<dbReference type="InterPro" id="IPR009758">
    <property type="entry name" value="DUF1326"/>
</dbReference>
<comment type="caution">
    <text evidence="1">The sequence shown here is derived from an EMBL/GenBank/DDBJ whole genome shotgun (WGS) entry which is preliminary data.</text>
</comment>
<proteinExistence type="predicted"/>
<reference evidence="1 2" key="1">
    <citation type="submission" date="2018-09" db="EMBL/GenBank/DDBJ databases">
        <authorList>
            <person name="Zhu H."/>
        </authorList>
    </citation>
    <scope>NUCLEOTIDE SEQUENCE [LARGE SCALE GENOMIC DNA]</scope>
    <source>
        <strain evidence="1 2">K1W22B-8</strain>
    </source>
</reference>
<organism evidence="1 2">
    <name type="scientific">Oleomonas cavernae</name>
    <dbReference type="NCBI Taxonomy" id="2320859"/>
    <lineage>
        <taxon>Bacteria</taxon>
        <taxon>Pseudomonadati</taxon>
        <taxon>Pseudomonadota</taxon>
        <taxon>Alphaproteobacteria</taxon>
        <taxon>Acetobacterales</taxon>
        <taxon>Acetobacteraceae</taxon>
        <taxon>Oleomonas</taxon>
    </lineage>
</organism>
<dbReference type="PIRSF" id="PIRSF033303">
    <property type="entry name" value="UCP033303"/>
    <property type="match status" value="1"/>
</dbReference>
<gene>
    <name evidence="1" type="ORF">D3874_13125</name>
</gene>
<sequence length="211" mass="22985">MPGIDWLIRGTQISVCNCDWGCPCQFNALPTKGHCRGAACYQIDEGHFGDVSLADTRFAVIFAWPGPIHLGKGTGQLIIDRRADARQREALMKIAAGEETEPFATIFNVMTAMTETFLEPVFADVTFESDPEACIGRFSVPGLIEVKAEPIRNPVTGATHRARVVMADSFEFAQAEFASSAVKAFGTIKHDWDVGHAHFAPVNMTGQGLVR</sequence>
<dbReference type="RefSeq" id="WP_119778485.1">
    <property type="nucleotide sequence ID" value="NZ_QYUK01000011.1"/>
</dbReference>
<name>A0A418WCT9_9PROT</name>
<protein>
    <submittedName>
        <fullName evidence="1">DUF1326 domain-containing protein</fullName>
    </submittedName>
</protein>
<dbReference type="InterPro" id="IPR014581">
    <property type="entry name" value="UCP033303"/>
</dbReference>
<evidence type="ECO:0000313" key="1">
    <source>
        <dbReference type="EMBL" id="RJF87851.1"/>
    </source>
</evidence>